<dbReference type="PROSITE" id="PS50893">
    <property type="entry name" value="ABC_TRANSPORTER_2"/>
    <property type="match status" value="2"/>
</dbReference>
<dbReference type="GO" id="GO:0005524">
    <property type="term" value="F:ATP binding"/>
    <property type="evidence" value="ECO:0007669"/>
    <property type="project" value="UniProtKB-KW"/>
</dbReference>
<proteinExistence type="inferred from homology"/>
<comment type="function">
    <text evidence="7">Part of the ABC transporter complex LsrABCD involved in autoinducer 2 (AI-2) import. Responsible for energy coupling to the transport system.</text>
</comment>
<dbReference type="CDD" id="cd03215">
    <property type="entry name" value="ABC_Carb_Monos_II"/>
    <property type="match status" value="1"/>
</dbReference>
<dbReference type="AlphaFoldDB" id="A0A0G8C2N1"/>
<feature type="domain" description="ABC transporter" evidence="10">
    <location>
        <begin position="250"/>
        <end position="491"/>
    </location>
</feature>
<evidence type="ECO:0000313" key="12">
    <source>
        <dbReference type="Proteomes" id="UP000035350"/>
    </source>
</evidence>
<reference evidence="12" key="2">
    <citation type="submission" date="2015-04" db="EMBL/GenBank/DDBJ databases">
        <title>Draft Genome Sequences of Eight Spore-Forming Food Isolates of Bacillus cereus Genome sequencing.</title>
        <authorList>
            <person name="Krawcyk A.O."/>
            <person name="de Jong A."/>
            <person name="Eijlander R.T."/>
            <person name="Berendsen E.M."/>
            <person name="Holsappel S."/>
            <person name="Wells-Bennik M."/>
            <person name="Kuipers O.P."/>
        </authorList>
    </citation>
    <scope>NUCLEOTIDE SEQUENCE [LARGE SCALE GENOMIC DNA]</scope>
    <source>
        <strain evidence="12">B4147</strain>
    </source>
</reference>
<dbReference type="RefSeq" id="WP_046959768.1">
    <property type="nucleotide sequence ID" value="NZ_LCYN01000031.1"/>
</dbReference>
<dbReference type="SUPFAM" id="SSF52540">
    <property type="entry name" value="P-loop containing nucleoside triphosphate hydrolases"/>
    <property type="match status" value="2"/>
</dbReference>
<dbReference type="Pfam" id="PF00005">
    <property type="entry name" value="ABC_tran"/>
    <property type="match status" value="2"/>
</dbReference>
<dbReference type="SMART" id="SM00382">
    <property type="entry name" value="AAA"/>
    <property type="match status" value="2"/>
</dbReference>
<evidence type="ECO:0000256" key="7">
    <source>
        <dbReference type="ARBA" id="ARBA00023747"/>
    </source>
</evidence>
<dbReference type="InterPro" id="IPR003439">
    <property type="entry name" value="ABC_transporter-like_ATP-bd"/>
</dbReference>
<sequence>MDNVPLLQVKEMSKAFSNQLVLKEVNLQVERGEIYALVGGNGAGKSTLMKILTGLYSYDSGEMYVKGMRKQFANPKEAHREGVYLIPQEPLIFPHMTIEENICIGLKRKKKELKVKIQQLIDSLGWDIDLNELGGSLSIAQQQLVEIVRGLIREAEILILDEPTSTLTTHEIKSLFVLMKNLQEKGIGMIYITHRFPEIFEIANKVAILRDGMIISQGDVCNYTYDMLMEGLLPQGYKQEEKREIVQETKETKKILEVTDVTSHAFENISFTVHAAEIVGIAGIVGSGRTELAESILGLKSIKSGSILLEGKSIDACSLHKRLREGLVYVPEDRARNGIFSIASVKENMTAACLHQNSRFFINQEKESALVRSYIEQFRIVVRSMDEVLASLSGGNQQKVVLAKYLACNPKIIILDEPTRGIDAKARLEVYETIEKMKREGLAILLISSDVEEIVQLVNRVYVMRNGKFVSHLEKEKVNVDEVTRLAYGGVTE</sequence>
<evidence type="ECO:0000256" key="8">
    <source>
        <dbReference type="ARBA" id="ARBA00023798"/>
    </source>
</evidence>
<evidence type="ECO:0000313" key="11">
    <source>
        <dbReference type="EMBL" id="KKZ93391.1"/>
    </source>
</evidence>
<dbReference type="InterPro" id="IPR003593">
    <property type="entry name" value="AAA+_ATPase"/>
</dbReference>
<protein>
    <recommendedName>
        <fullName evidence="4">Autoinducer 2 import ATP-binding protein LsrA</fullName>
        <ecNumber evidence="8">7.6.2.13</ecNumber>
    </recommendedName>
</protein>
<reference evidence="11 12" key="1">
    <citation type="journal article" date="2015" name="Genome Announc.">
        <title>Next-Generation Whole-Genome Sequencing of Eight Strains of Bacillus cereus, Isolated from Food.</title>
        <authorList>
            <person name="Krawczyk A.O."/>
            <person name="de Jong A."/>
            <person name="Eijlander R.T."/>
            <person name="Berendsen E.M."/>
            <person name="Holsappel S."/>
            <person name="Wells-Bennik M.H."/>
            <person name="Kuipers O.P."/>
        </authorList>
    </citation>
    <scope>NUCLEOTIDE SEQUENCE [LARGE SCALE GENOMIC DNA]</scope>
    <source>
        <strain evidence="11 12">B4147</strain>
    </source>
</reference>
<dbReference type="EC" id="7.6.2.13" evidence="8"/>
<comment type="subcellular location">
    <subcellularLocation>
        <location evidence="1">Cell inner membrane</location>
        <topology evidence="1">Peripheral membrane protein</topology>
    </subcellularLocation>
</comment>
<dbReference type="PANTHER" id="PTHR43790:SF2">
    <property type="entry name" value="AUTOINDUCER 2 IMPORT ATP-BINDING PROTEIN LSRA"/>
    <property type="match status" value="1"/>
</dbReference>
<dbReference type="GO" id="GO:0016887">
    <property type="term" value="F:ATP hydrolysis activity"/>
    <property type="evidence" value="ECO:0007669"/>
    <property type="project" value="InterPro"/>
</dbReference>
<keyword evidence="5" id="KW-0547">Nucleotide-binding</keyword>
<evidence type="ECO:0000256" key="4">
    <source>
        <dbReference type="ARBA" id="ARBA00019459"/>
    </source>
</evidence>
<evidence type="ECO:0000256" key="6">
    <source>
        <dbReference type="ARBA" id="ARBA00022840"/>
    </source>
</evidence>
<dbReference type="GO" id="GO:0005886">
    <property type="term" value="C:plasma membrane"/>
    <property type="evidence" value="ECO:0007669"/>
    <property type="project" value="UniProtKB-SubCell"/>
</dbReference>
<dbReference type="InterPro" id="IPR017871">
    <property type="entry name" value="ABC_transporter-like_CS"/>
</dbReference>
<dbReference type="InterPro" id="IPR050107">
    <property type="entry name" value="ABC_carbohydrate_import_ATPase"/>
</dbReference>
<accession>A0A0G8C2N1</accession>
<dbReference type="Proteomes" id="UP000035350">
    <property type="component" value="Unassembled WGS sequence"/>
</dbReference>
<dbReference type="PANTHER" id="PTHR43790">
    <property type="entry name" value="CARBOHYDRATE TRANSPORT ATP-BINDING PROTEIN MG119-RELATED"/>
    <property type="match status" value="1"/>
</dbReference>
<evidence type="ECO:0000256" key="5">
    <source>
        <dbReference type="ARBA" id="ARBA00022741"/>
    </source>
</evidence>
<evidence type="ECO:0000256" key="3">
    <source>
        <dbReference type="ARBA" id="ARBA00011262"/>
    </source>
</evidence>
<comment type="similarity">
    <text evidence="2">Belongs to the ABC transporter superfamily. AI-2 autoinducer porter (TC 3.A.1.2.8) family.</text>
</comment>
<dbReference type="CDD" id="cd03216">
    <property type="entry name" value="ABC_Carb_Monos_I"/>
    <property type="match status" value="1"/>
</dbReference>
<comment type="subunit">
    <text evidence="3">The complex is composed of two ATP-binding proteins (LsrA), two transmembrane proteins (LsrC and LsrD) and a solute-binding protein (LsrB).</text>
</comment>
<evidence type="ECO:0000256" key="2">
    <source>
        <dbReference type="ARBA" id="ARBA00009404"/>
    </source>
</evidence>
<dbReference type="PROSITE" id="PS00211">
    <property type="entry name" value="ABC_TRANSPORTER_1"/>
    <property type="match status" value="1"/>
</dbReference>
<dbReference type="Gene3D" id="3.40.50.300">
    <property type="entry name" value="P-loop containing nucleotide triphosphate hydrolases"/>
    <property type="match status" value="2"/>
</dbReference>
<organism evidence="11 12">
    <name type="scientific">Bacillus wiedmannii</name>
    <dbReference type="NCBI Taxonomy" id="1890302"/>
    <lineage>
        <taxon>Bacteria</taxon>
        <taxon>Bacillati</taxon>
        <taxon>Bacillota</taxon>
        <taxon>Bacilli</taxon>
        <taxon>Bacillales</taxon>
        <taxon>Bacillaceae</taxon>
        <taxon>Bacillus</taxon>
        <taxon>Bacillus cereus group</taxon>
    </lineage>
</organism>
<dbReference type="PATRIC" id="fig|1396.433.peg.5361"/>
<evidence type="ECO:0000259" key="10">
    <source>
        <dbReference type="PROSITE" id="PS50893"/>
    </source>
</evidence>
<evidence type="ECO:0000256" key="9">
    <source>
        <dbReference type="ARBA" id="ARBA00034076"/>
    </source>
</evidence>
<keyword evidence="6" id="KW-0067">ATP-binding</keyword>
<comment type="caution">
    <text evidence="11">The sequence shown here is derived from an EMBL/GenBank/DDBJ whole genome shotgun (WGS) entry which is preliminary data.</text>
</comment>
<evidence type="ECO:0000256" key="1">
    <source>
        <dbReference type="ARBA" id="ARBA00004417"/>
    </source>
</evidence>
<feature type="domain" description="ABC transporter" evidence="10">
    <location>
        <begin position="7"/>
        <end position="236"/>
    </location>
</feature>
<dbReference type="InterPro" id="IPR027417">
    <property type="entry name" value="P-loop_NTPase"/>
</dbReference>
<comment type="catalytic activity">
    <reaction evidence="9">
        <text>ATP + H2O + (2R,4S)-2-methyl-2,3,3,4-tetrahydroxytetrahydrofuran-[AI-2-binding protein]Side 1 = ADP + phosphate + (2R,4S)-2-methyl-2,3,3,4-tetrahydroxytetrahydrofuranSide 2 + [AI-2-binding protein]Side 1.</text>
        <dbReference type="EC" id="7.6.2.13"/>
    </reaction>
</comment>
<name>A0A0G8C2N1_9BACI</name>
<dbReference type="EMBL" id="LCYN01000031">
    <property type="protein sequence ID" value="KKZ93391.1"/>
    <property type="molecule type" value="Genomic_DNA"/>
</dbReference>
<gene>
    <name evidence="11" type="ORF">B4147_2627</name>
</gene>